<accession>J3EYZ0</accession>
<name>J3EYZ0_9EURY</name>
<protein>
    <recommendedName>
        <fullName evidence="3">DUF429 domain-containing protein</fullName>
    </recommendedName>
</protein>
<reference evidence="1 2" key="1">
    <citation type="journal article" date="2012" name="J. Bacteriol.">
        <title>Draft Genome Sequence of the Extremely Halophilic Archaeon Halogranum salarium B-1T.</title>
        <authorList>
            <person name="Kim K.K."/>
            <person name="Lee K.C."/>
            <person name="Lee J.S."/>
        </authorList>
    </citation>
    <scope>NUCLEOTIDE SEQUENCE [LARGE SCALE GENOMIC DNA]</scope>
    <source>
        <strain evidence="1 2">B-1</strain>
    </source>
</reference>
<dbReference type="AlphaFoldDB" id="J3EYZ0"/>
<dbReference type="Pfam" id="PF04250">
    <property type="entry name" value="DUF429"/>
    <property type="match status" value="1"/>
</dbReference>
<dbReference type="InterPro" id="IPR007362">
    <property type="entry name" value="DUF429"/>
</dbReference>
<sequence>MYGVDFSGAADAGHSIWVAEGVVDDVEVDEDEGLTGRGLRIVDCRPATEWFDESADREEILPALAAFLGELGGGVAVGLDFPFGLPNQLVNVDTWETFLYRFPGCFSSPDDLRQRCTERAELLGDGQKSKLFRATDKPLSALSPYDLRLQSQTFYGIRDVLRPLVISDSVRVHPMQRPSPEKPSLLEVYPAGVLDELGLHHTKYKDGSEEGRTRREEILTGLADAGITIDGDVRQRAITDDDGDALDAIVAAVGTYRNTRDPSTLYTTDECRATEGYIYV</sequence>
<dbReference type="eggNOG" id="arCOG06292">
    <property type="taxonomic scope" value="Archaea"/>
</dbReference>
<evidence type="ECO:0000313" key="1">
    <source>
        <dbReference type="EMBL" id="EJN60662.1"/>
    </source>
</evidence>
<evidence type="ECO:0000313" key="2">
    <source>
        <dbReference type="Proteomes" id="UP000007813"/>
    </source>
</evidence>
<organism evidence="1 2">
    <name type="scientific">Halogranum salarium B-1</name>
    <dbReference type="NCBI Taxonomy" id="1210908"/>
    <lineage>
        <taxon>Archaea</taxon>
        <taxon>Methanobacteriati</taxon>
        <taxon>Methanobacteriota</taxon>
        <taxon>Stenosarchaea group</taxon>
        <taxon>Halobacteria</taxon>
        <taxon>Halobacteriales</taxon>
        <taxon>Haloferacaceae</taxon>
    </lineage>
</organism>
<proteinExistence type="predicted"/>
<dbReference type="PATRIC" id="fig|1210908.3.peg.1208"/>
<evidence type="ECO:0008006" key="3">
    <source>
        <dbReference type="Google" id="ProtNLM"/>
    </source>
</evidence>
<dbReference type="Proteomes" id="UP000007813">
    <property type="component" value="Unassembled WGS sequence"/>
</dbReference>
<gene>
    <name evidence="1" type="ORF">HSB1_12650</name>
</gene>
<dbReference type="EMBL" id="ALJD01000003">
    <property type="protein sequence ID" value="EJN60662.1"/>
    <property type="molecule type" value="Genomic_DNA"/>
</dbReference>
<comment type="caution">
    <text evidence="1">The sequence shown here is derived from an EMBL/GenBank/DDBJ whole genome shotgun (WGS) entry which is preliminary data.</text>
</comment>